<dbReference type="GO" id="GO:0140907">
    <property type="term" value="F:flavin-dependent halogenase activity"/>
    <property type="evidence" value="ECO:0007669"/>
    <property type="project" value="UniProtKB-ARBA"/>
</dbReference>
<evidence type="ECO:0000256" key="6">
    <source>
        <dbReference type="SAM" id="MobiDB-lite"/>
    </source>
</evidence>
<name>A0A8H6MCK3_9AGAR</name>
<evidence type="ECO:0000256" key="3">
    <source>
        <dbReference type="ARBA" id="ARBA00022827"/>
    </source>
</evidence>
<keyword evidence="4" id="KW-0560">Oxidoreductase</keyword>
<dbReference type="PANTHER" id="PTHR43747">
    <property type="entry name" value="FAD-BINDING PROTEIN"/>
    <property type="match status" value="1"/>
</dbReference>
<dbReference type="InterPro" id="IPR050816">
    <property type="entry name" value="Flavin-dep_Halogenase_NPB"/>
</dbReference>
<protein>
    <submittedName>
        <fullName evidence="8">FAD binding domain-containing protein</fullName>
    </submittedName>
</protein>
<evidence type="ECO:0000256" key="2">
    <source>
        <dbReference type="ARBA" id="ARBA00022630"/>
    </source>
</evidence>
<dbReference type="Pfam" id="PF01494">
    <property type="entry name" value="FAD_binding_3"/>
    <property type="match status" value="1"/>
</dbReference>
<feature type="region of interest" description="Disordered" evidence="6">
    <location>
        <begin position="523"/>
        <end position="552"/>
    </location>
</feature>
<reference evidence="8 9" key="1">
    <citation type="submission" date="2020-07" db="EMBL/GenBank/DDBJ databases">
        <title>Comparative genomics of pyrophilous fungi reveals a link between fire events and developmental genes.</title>
        <authorList>
            <consortium name="DOE Joint Genome Institute"/>
            <person name="Steindorff A.S."/>
            <person name="Carver A."/>
            <person name="Calhoun S."/>
            <person name="Stillman K."/>
            <person name="Liu H."/>
            <person name="Lipzen A."/>
            <person name="Pangilinan J."/>
            <person name="Labutti K."/>
            <person name="Bruns T.D."/>
            <person name="Grigoriev I.V."/>
        </authorList>
    </citation>
    <scope>NUCLEOTIDE SEQUENCE [LARGE SCALE GENOMIC DNA]</scope>
    <source>
        <strain evidence="8 9">CBS 144469</strain>
    </source>
</reference>
<dbReference type="OrthoDB" id="3340390at2759"/>
<dbReference type="GO" id="GO:0044550">
    <property type="term" value="P:secondary metabolite biosynthetic process"/>
    <property type="evidence" value="ECO:0007669"/>
    <property type="project" value="UniProtKB-ARBA"/>
</dbReference>
<keyword evidence="3" id="KW-0274">FAD</keyword>
<dbReference type="Gene3D" id="3.50.50.60">
    <property type="entry name" value="FAD/NAD(P)-binding domain"/>
    <property type="match status" value="2"/>
</dbReference>
<dbReference type="EMBL" id="JACGCI010000013">
    <property type="protein sequence ID" value="KAF6760161.1"/>
    <property type="molecule type" value="Genomic_DNA"/>
</dbReference>
<feature type="domain" description="FAD-binding" evidence="7">
    <location>
        <begin position="14"/>
        <end position="141"/>
    </location>
</feature>
<dbReference type="Proteomes" id="UP000521943">
    <property type="component" value="Unassembled WGS sequence"/>
</dbReference>
<comment type="catalytic activity">
    <reaction evidence="5">
        <text>melleolide F + FADH2 + chloride + O2 = 6'-chloromelleolide F + FAD + 2 H2O + H(+)</text>
        <dbReference type="Rhea" id="RHEA:67160"/>
        <dbReference type="ChEBI" id="CHEBI:15377"/>
        <dbReference type="ChEBI" id="CHEBI:15378"/>
        <dbReference type="ChEBI" id="CHEBI:15379"/>
        <dbReference type="ChEBI" id="CHEBI:17996"/>
        <dbReference type="ChEBI" id="CHEBI:57692"/>
        <dbReference type="ChEBI" id="CHEBI:58307"/>
        <dbReference type="ChEBI" id="CHEBI:167712"/>
        <dbReference type="ChEBI" id="CHEBI:167713"/>
    </reaction>
    <physiologicalReaction direction="left-to-right" evidence="5">
        <dbReference type="Rhea" id="RHEA:67161"/>
    </physiologicalReaction>
</comment>
<accession>A0A8H6MCK3</accession>
<evidence type="ECO:0000256" key="1">
    <source>
        <dbReference type="ARBA" id="ARBA00005706"/>
    </source>
</evidence>
<gene>
    <name evidence="8" type="ORF">DFP72DRAFT_1063226</name>
</gene>
<evidence type="ECO:0000313" key="9">
    <source>
        <dbReference type="Proteomes" id="UP000521943"/>
    </source>
</evidence>
<evidence type="ECO:0000313" key="8">
    <source>
        <dbReference type="EMBL" id="KAF6760161.1"/>
    </source>
</evidence>
<dbReference type="SUPFAM" id="SSF51905">
    <property type="entry name" value="FAD/NAD(P)-binding domain"/>
    <property type="match status" value="1"/>
</dbReference>
<proteinExistence type="inferred from homology"/>
<keyword evidence="2" id="KW-0285">Flavoprotein</keyword>
<comment type="similarity">
    <text evidence="1">Belongs to the flavin-dependent halogenase family.</text>
</comment>
<sequence length="606" mass="66533">MSPLRVSTLPPDYTQVLVVGGGPAGAYAATALAREGINVTLLEASKFPRYHVGESLIPSIRRYLGFIGAEEKMVNHGFVSKPGSSIKFNQYKREGYTDFVALGHRNNAWNVVRSEFDQMLLNHARSCGVSVYEKTRVESVEFSTSDPNRPVSVSWTHIPPPRPLSPPASPIRSKFSNFLRRSPSPTSSSADLGTVEQVRGTTAFTNIIDATGRAGILSTRYLKNRHYNASLKNVAMWGYWKNVGKYGVGTNREGAPWFEALTDESGWAWFIPLHNGTTSVGIVMNEKMYHLRSNSPLPPSPFAESATPNSGNSALVTKYISSIGLAPGVVNLITQSGLMDEGSVKSANDFSYSSDSYAGEGYRIIGDAGAFIDPFFSSGVHLAMTSALSAAATICASLRNHCTESEAALWHTRRVSTSYTRFQVVVLSAYKQIRSQSEDVLADIDEDNYDRAFTLLRPVIQGASDMGARLSENELQKSLDFCVNLFSPTFPDDHERVIRSGKVNKELMDVAAPIVNPSTFESALKPELNPCPGPLNRKKRDSAEESDGDSDVERVVETKMVLDKINARRVVHSEYSINNLEVEYLEGFAVVLERGKLGLRKRDSSC</sequence>
<evidence type="ECO:0000256" key="5">
    <source>
        <dbReference type="ARBA" id="ARBA00049364"/>
    </source>
</evidence>
<evidence type="ECO:0000256" key="4">
    <source>
        <dbReference type="ARBA" id="ARBA00023002"/>
    </source>
</evidence>
<dbReference type="InterPro" id="IPR002938">
    <property type="entry name" value="FAD-bd"/>
</dbReference>
<dbReference type="PANTHER" id="PTHR43747:SF5">
    <property type="entry name" value="FAD-BINDING DOMAIN-CONTAINING PROTEIN"/>
    <property type="match status" value="1"/>
</dbReference>
<keyword evidence="9" id="KW-1185">Reference proteome</keyword>
<dbReference type="GO" id="GO:0071949">
    <property type="term" value="F:FAD binding"/>
    <property type="evidence" value="ECO:0007669"/>
    <property type="project" value="InterPro"/>
</dbReference>
<organism evidence="8 9">
    <name type="scientific">Ephemerocybe angulata</name>
    <dbReference type="NCBI Taxonomy" id="980116"/>
    <lineage>
        <taxon>Eukaryota</taxon>
        <taxon>Fungi</taxon>
        <taxon>Dikarya</taxon>
        <taxon>Basidiomycota</taxon>
        <taxon>Agaricomycotina</taxon>
        <taxon>Agaricomycetes</taxon>
        <taxon>Agaricomycetidae</taxon>
        <taxon>Agaricales</taxon>
        <taxon>Agaricineae</taxon>
        <taxon>Psathyrellaceae</taxon>
        <taxon>Ephemerocybe</taxon>
    </lineage>
</organism>
<comment type="caution">
    <text evidence="8">The sequence shown here is derived from an EMBL/GenBank/DDBJ whole genome shotgun (WGS) entry which is preliminary data.</text>
</comment>
<evidence type="ECO:0000259" key="7">
    <source>
        <dbReference type="Pfam" id="PF01494"/>
    </source>
</evidence>
<dbReference type="AlphaFoldDB" id="A0A8H6MCK3"/>
<dbReference type="InterPro" id="IPR036188">
    <property type="entry name" value="FAD/NAD-bd_sf"/>
</dbReference>